<dbReference type="InterPro" id="IPR037524">
    <property type="entry name" value="PA14/GLEYA"/>
</dbReference>
<evidence type="ECO:0000313" key="3">
    <source>
        <dbReference type="EnsemblProtists" id="EKX35702"/>
    </source>
</evidence>
<dbReference type="Gene3D" id="3.90.182.10">
    <property type="entry name" value="Toxin - Anthrax Protective Antigen,domain 1"/>
    <property type="match status" value="2"/>
</dbReference>
<reference evidence="2 4" key="1">
    <citation type="journal article" date="2012" name="Nature">
        <title>Algal genomes reveal evolutionary mosaicism and the fate of nucleomorphs.</title>
        <authorList>
            <consortium name="DOE Joint Genome Institute"/>
            <person name="Curtis B.A."/>
            <person name="Tanifuji G."/>
            <person name="Burki F."/>
            <person name="Gruber A."/>
            <person name="Irimia M."/>
            <person name="Maruyama S."/>
            <person name="Arias M.C."/>
            <person name="Ball S.G."/>
            <person name="Gile G.H."/>
            <person name="Hirakawa Y."/>
            <person name="Hopkins J.F."/>
            <person name="Kuo A."/>
            <person name="Rensing S.A."/>
            <person name="Schmutz J."/>
            <person name="Symeonidi A."/>
            <person name="Elias M."/>
            <person name="Eveleigh R.J."/>
            <person name="Herman E.K."/>
            <person name="Klute M.J."/>
            <person name="Nakayama T."/>
            <person name="Obornik M."/>
            <person name="Reyes-Prieto A."/>
            <person name="Armbrust E.V."/>
            <person name="Aves S.J."/>
            <person name="Beiko R.G."/>
            <person name="Coutinho P."/>
            <person name="Dacks J.B."/>
            <person name="Durnford D.G."/>
            <person name="Fast N.M."/>
            <person name="Green B.R."/>
            <person name="Grisdale C.J."/>
            <person name="Hempel F."/>
            <person name="Henrissat B."/>
            <person name="Hoppner M.P."/>
            <person name="Ishida K."/>
            <person name="Kim E."/>
            <person name="Koreny L."/>
            <person name="Kroth P.G."/>
            <person name="Liu Y."/>
            <person name="Malik S.B."/>
            <person name="Maier U.G."/>
            <person name="McRose D."/>
            <person name="Mock T."/>
            <person name="Neilson J.A."/>
            <person name="Onodera N.T."/>
            <person name="Poole A.M."/>
            <person name="Pritham E.J."/>
            <person name="Richards T.A."/>
            <person name="Rocap G."/>
            <person name="Roy S.W."/>
            <person name="Sarai C."/>
            <person name="Schaack S."/>
            <person name="Shirato S."/>
            <person name="Slamovits C.H."/>
            <person name="Spencer D.F."/>
            <person name="Suzuki S."/>
            <person name="Worden A.Z."/>
            <person name="Zauner S."/>
            <person name="Barry K."/>
            <person name="Bell C."/>
            <person name="Bharti A.K."/>
            <person name="Crow J.A."/>
            <person name="Grimwood J."/>
            <person name="Kramer R."/>
            <person name="Lindquist E."/>
            <person name="Lucas S."/>
            <person name="Salamov A."/>
            <person name="McFadden G.I."/>
            <person name="Lane C.E."/>
            <person name="Keeling P.J."/>
            <person name="Gray M.W."/>
            <person name="Grigoriev I.V."/>
            <person name="Archibald J.M."/>
        </authorList>
    </citation>
    <scope>NUCLEOTIDE SEQUENCE</scope>
    <source>
        <strain evidence="2 4">CCMP2712</strain>
    </source>
</reference>
<sequence>MFGSDLKYVAVQIPPSKEKLRKPAYLVALGSIGLGAASSYAYQHYPDCILVSLSSPSSEDPEAPKVVLGCLTFTSDICLAEEIISKTFLAILATLESQEIAKNALRASGVQEGQMDLLTIARYCPGGQQSFPCPAHSDSPEGASECACVAGFHGTTQDDCQVCPSGSYCSGNNSIAVCPQHSESKSGSTSPKDCTCKAGYFEPSKALALNIPPEEKAIFNVLTTLKGSTSSKDCQCKPGYFFNSNGQCQTCPAGSYCSGGSNKAECPSNSNSPAGSSSIQDCTCNKGFYGARVLGKVREVLTVYGWQRCSEHVRERLQVRGWLRAQLQRPVPVVPSSDPGSSSIEDCVCHEGYHGLLLRLLFLGHDCLGIAEDDKHQCILCPSGYFCPGGKRVQSCPQDSESAPGSSKASFCMCSAGFEQSSFNKDVGPTCAPCQVNSYCPGSSVRSTCPSHTQSAVGSISTKDCKCKPGYFRNFDGQCQTCPAGSYCSGGSNKAECPSNSNSPAGSSSIQDCTCNKGFYARYQQGPQCAACPKDSYCPANGARNYCPTHSRSDALSTSASDCKCKPGYYRNTNGQCQICPRGSYCSGGSNKAECPSNSNSPAGSSSIQDCTCNKGFYARYQQGPQCAACPKDSYCPANGARNYCPTHSRSDALSTSASDCKCKPGYYRNTNGQCQSCPAGSFCPGGQNKVACPDNTDRSCPGDYFCPGERVQKRCPGHTTSSLNAKSVTDCKCDAGYVNAAFSNPVNWFYVDASSWTDAKAKCEQGSGNLASIHDAQEMTASAAVCSTTPCFIGMYRSSPSSAWDLTQDQPKGKGDAVAFFNNRGDHWRVISSSENLKYRGICKKKDVPPQVPETVAHFSSLTRPLLQCVEGLNPKQLGMRPGFHTQIYHLGSSLSIFPKNRVQSRIPDAEGTQRYIQDYNRYSFYDVDRYMPNDYIAGLWYGAIIVKQSGTYTFYTQSDDGSNLYVDGRQVVANDGLHGPLKREGSIFLNQGVHFVKAEFFQNGGGIQMLVRYRGPDTQNREVYVPAYHFAKSFPVAKSDRIVSLQNRDYATLSQTRMGTSNQCPRRCQTRYLSVPNGWEIAPNNAISKSIISNHWWETDCVILSDGSSWWTRRWSRGGQFCGNNVLQRDSYGRVRTNSCNRQILIVRSNKVDFPTIEFEGFKYATLGGSKVCPDKTCYSTCQQSSLQIPDGWQIAINDAKSIYVASMYGWETDGVVLADGSAYGTKFSQNRGELISKNMLKSYGSSYQPVSCNLQVLIRHREGLLPDPSNLGLRSGFHGRYWHFSQGIGTIPAYVENVKPNTEDSLLAIDFSNYGNGKKPLDTPFPQTNFVAIWTGIIAVRAEGTYTFQTSSDDGSNVYVNGDLVVNNGGLHGIRTVDGQVRLPVGYHYVKIDFFNAGGPYQIVVKWKGPHDSSFQLLGAFHHASISS</sequence>
<evidence type="ECO:0000313" key="4">
    <source>
        <dbReference type="Proteomes" id="UP000011087"/>
    </source>
</evidence>
<gene>
    <name evidence="2" type="ORF">GUITHDRAFT_165894</name>
</gene>
<dbReference type="PROSITE" id="PS51820">
    <property type="entry name" value="PA14"/>
    <property type="match status" value="2"/>
</dbReference>
<dbReference type="Gene3D" id="2.10.50.10">
    <property type="entry name" value="Tumor Necrosis Factor Receptor, subunit A, domain 2"/>
    <property type="match status" value="1"/>
</dbReference>
<dbReference type="InterPro" id="IPR016186">
    <property type="entry name" value="C-type_lectin-like/link_sf"/>
</dbReference>
<keyword evidence="4" id="KW-1185">Reference proteome</keyword>
<dbReference type="OrthoDB" id="424319at2759"/>
<evidence type="ECO:0000259" key="1">
    <source>
        <dbReference type="PROSITE" id="PS51820"/>
    </source>
</evidence>
<dbReference type="EMBL" id="JH993085">
    <property type="protein sequence ID" value="EKX35702.1"/>
    <property type="molecule type" value="Genomic_DNA"/>
</dbReference>
<accession>L1IHW9</accession>
<name>L1IHW9_GUITC</name>
<dbReference type="PaxDb" id="55529-EKX35702"/>
<dbReference type="GeneID" id="17292486"/>
<reference evidence="4" key="2">
    <citation type="submission" date="2012-11" db="EMBL/GenBank/DDBJ databases">
        <authorList>
            <person name="Kuo A."/>
            <person name="Curtis B.A."/>
            <person name="Tanifuji G."/>
            <person name="Burki F."/>
            <person name="Gruber A."/>
            <person name="Irimia M."/>
            <person name="Maruyama S."/>
            <person name="Arias M.C."/>
            <person name="Ball S.G."/>
            <person name="Gile G.H."/>
            <person name="Hirakawa Y."/>
            <person name="Hopkins J.F."/>
            <person name="Rensing S.A."/>
            <person name="Schmutz J."/>
            <person name="Symeonidi A."/>
            <person name="Elias M."/>
            <person name="Eveleigh R.J."/>
            <person name="Herman E.K."/>
            <person name="Klute M.J."/>
            <person name="Nakayama T."/>
            <person name="Obornik M."/>
            <person name="Reyes-Prieto A."/>
            <person name="Armbrust E.V."/>
            <person name="Aves S.J."/>
            <person name="Beiko R.G."/>
            <person name="Coutinho P."/>
            <person name="Dacks J.B."/>
            <person name="Durnford D.G."/>
            <person name="Fast N.M."/>
            <person name="Green B.R."/>
            <person name="Grisdale C."/>
            <person name="Hempe F."/>
            <person name="Henrissat B."/>
            <person name="Hoppner M.P."/>
            <person name="Ishida K.-I."/>
            <person name="Kim E."/>
            <person name="Koreny L."/>
            <person name="Kroth P.G."/>
            <person name="Liu Y."/>
            <person name="Malik S.-B."/>
            <person name="Maier U.G."/>
            <person name="McRose D."/>
            <person name="Mock T."/>
            <person name="Neilson J.A."/>
            <person name="Onodera N.T."/>
            <person name="Poole A.M."/>
            <person name="Pritham E.J."/>
            <person name="Richards T.A."/>
            <person name="Rocap G."/>
            <person name="Roy S.W."/>
            <person name="Sarai C."/>
            <person name="Schaack S."/>
            <person name="Shirato S."/>
            <person name="Slamovits C.H."/>
            <person name="Spencer D.F."/>
            <person name="Suzuki S."/>
            <person name="Worden A.Z."/>
            <person name="Zauner S."/>
            <person name="Barry K."/>
            <person name="Bell C."/>
            <person name="Bharti A.K."/>
            <person name="Crow J.A."/>
            <person name="Grimwood J."/>
            <person name="Kramer R."/>
            <person name="Lindquist E."/>
            <person name="Lucas S."/>
            <person name="Salamov A."/>
            <person name="McFadden G.I."/>
            <person name="Lane C.E."/>
            <person name="Keeling P.J."/>
            <person name="Gray M.W."/>
            <person name="Grigoriev I.V."/>
            <person name="Archibald J.M."/>
        </authorList>
    </citation>
    <scope>NUCLEOTIDE SEQUENCE</scope>
    <source>
        <strain evidence="4">CCMP2712</strain>
    </source>
</reference>
<proteinExistence type="predicted"/>
<protein>
    <recommendedName>
        <fullName evidence="1">PA14 domain-containing protein</fullName>
    </recommendedName>
</protein>
<dbReference type="OMA" id="ATGDNCH"/>
<dbReference type="RefSeq" id="XP_005822682.1">
    <property type="nucleotide sequence ID" value="XM_005822625.1"/>
</dbReference>
<evidence type="ECO:0000313" key="2">
    <source>
        <dbReference type="EMBL" id="EKX35702.1"/>
    </source>
</evidence>
<dbReference type="InterPro" id="IPR011658">
    <property type="entry name" value="PA14_dom"/>
</dbReference>
<dbReference type="SUPFAM" id="SSF56988">
    <property type="entry name" value="Anthrax protective antigen"/>
    <property type="match status" value="2"/>
</dbReference>
<reference evidence="3" key="3">
    <citation type="submission" date="2016-03" db="UniProtKB">
        <authorList>
            <consortium name="EnsemblProtists"/>
        </authorList>
    </citation>
    <scope>IDENTIFICATION</scope>
</reference>
<feature type="domain" description="PA14" evidence="1">
    <location>
        <begin position="1275"/>
        <end position="1425"/>
    </location>
</feature>
<dbReference type="STRING" id="905079.L1IHW9"/>
<dbReference type="Proteomes" id="UP000011087">
    <property type="component" value="Unassembled WGS sequence"/>
</dbReference>
<dbReference type="SMART" id="SM01411">
    <property type="entry name" value="Ephrin_rec_like"/>
    <property type="match status" value="9"/>
</dbReference>
<dbReference type="SUPFAM" id="SSF56436">
    <property type="entry name" value="C-type lectin-like"/>
    <property type="match status" value="1"/>
</dbReference>
<dbReference type="SMART" id="SM00758">
    <property type="entry name" value="PA14"/>
    <property type="match status" value="2"/>
</dbReference>
<dbReference type="KEGG" id="gtt:GUITHDRAFT_165894"/>
<dbReference type="EnsemblProtists" id="EKX35702">
    <property type="protein sequence ID" value="EKX35702"/>
    <property type="gene ID" value="GUITHDRAFT_165894"/>
</dbReference>
<dbReference type="InterPro" id="IPR009030">
    <property type="entry name" value="Growth_fac_rcpt_cys_sf"/>
</dbReference>
<dbReference type="Gene3D" id="3.10.100.10">
    <property type="entry name" value="Mannose-Binding Protein A, subunit A"/>
    <property type="match status" value="1"/>
</dbReference>
<dbReference type="InterPro" id="IPR016187">
    <property type="entry name" value="CTDL_fold"/>
</dbReference>
<dbReference type="PANTHER" id="PTHR46104:SF1">
    <property type="entry name" value="GENE 9195-RELATED"/>
    <property type="match status" value="1"/>
</dbReference>
<feature type="domain" description="PA14" evidence="1">
    <location>
        <begin position="880"/>
        <end position="1030"/>
    </location>
</feature>
<dbReference type="HOGENOM" id="CLU_252477_0_0_1"/>
<dbReference type="PANTHER" id="PTHR46104">
    <property type="entry name" value="GENE 9195-RELATED-RELATED"/>
    <property type="match status" value="1"/>
</dbReference>
<dbReference type="eggNOG" id="KOG1217">
    <property type="taxonomic scope" value="Eukaryota"/>
</dbReference>
<dbReference type="Pfam" id="PF07691">
    <property type="entry name" value="PA14"/>
    <property type="match status" value="2"/>
</dbReference>
<organism evidence="2">
    <name type="scientific">Guillardia theta (strain CCMP2712)</name>
    <name type="common">Cryptophyte</name>
    <dbReference type="NCBI Taxonomy" id="905079"/>
    <lineage>
        <taxon>Eukaryota</taxon>
        <taxon>Cryptophyceae</taxon>
        <taxon>Pyrenomonadales</taxon>
        <taxon>Geminigeraceae</taxon>
        <taxon>Guillardia</taxon>
    </lineage>
</organism>
<dbReference type="CDD" id="cd00037">
    <property type="entry name" value="CLECT"/>
    <property type="match status" value="1"/>
</dbReference>
<dbReference type="SUPFAM" id="SSF57184">
    <property type="entry name" value="Growth factor receptor domain"/>
    <property type="match status" value="3"/>
</dbReference>